<proteinExistence type="predicted"/>
<accession>A0A1I6UYB4</accession>
<evidence type="ECO:0000313" key="2">
    <source>
        <dbReference type="Proteomes" id="UP000182827"/>
    </source>
</evidence>
<keyword evidence="2" id="KW-1185">Reference proteome</keyword>
<protein>
    <submittedName>
        <fullName evidence="1">Uncharacterized protein</fullName>
    </submittedName>
</protein>
<organism evidence="1 2">
    <name type="scientific">Acinetobacter bohemicus</name>
    <dbReference type="NCBI Taxonomy" id="1435036"/>
    <lineage>
        <taxon>Bacteria</taxon>
        <taxon>Pseudomonadati</taxon>
        <taxon>Pseudomonadota</taxon>
        <taxon>Gammaproteobacteria</taxon>
        <taxon>Moraxellales</taxon>
        <taxon>Moraxellaceae</taxon>
        <taxon>Acinetobacter</taxon>
    </lineage>
</organism>
<dbReference type="AlphaFoldDB" id="A0A1I6UYB4"/>
<name>A0A1I6UYB4_9GAMM</name>
<dbReference type="Proteomes" id="UP000182827">
    <property type="component" value="Unassembled WGS sequence"/>
</dbReference>
<sequence>MNIEPAHSSAINFRAGINAVLSVLLLNTKQALNWSSASVNFI</sequence>
<reference evidence="2" key="1">
    <citation type="submission" date="2016-10" db="EMBL/GenBank/DDBJ databases">
        <authorList>
            <person name="Varghese N."/>
            <person name="Submissions S."/>
        </authorList>
    </citation>
    <scope>NUCLEOTIDE SEQUENCE [LARGE SCALE GENOMIC DNA]</scope>
    <source>
        <strain evidence="2">ANC 5076</strain>
    </source>
</reference>
<dbReference type="EMBL" id="FOZU01000019">
    <property type="protein sequence ID" value="SFT06441.1"/>
    <property type="molecule type" value="Genomic_DNA"/>
</dbReference>
<gene>
    <name evidence="1" type="ORF">SAMN05444586_101944</name>
</gene>
<evidence type="ECO:0000313" key="1">
    <source>
        <dbReference type="EMBL" id="SFT06441.1"/>
    </source>
</evidence>